<keyword evidence="5" id="KW-1185">Reference proteome</keyword>
<accession>A0A814IM46</accession>
<gene>
    <name evidence="2" type="ORF">GPM918_LOCUS14960</name>
    <name evidence="1" type="ORF">OVA965_LOCUS10356</name>
    <name evidence="4" type="ORF">SRO942_LOCUS14960</name>
    <name evidence="3" type="ORF">TMI583_LOCUS10352</name>
</gene>
<dbReference type="Proteomes" id="UP000677228">
    <property type="component" value="Unassembled WGS sequence"/>
</dbReference>
<dbReference type="Proteomes" id="UP000681722">
    <property type="component" value="Unassembled WGS sequence"/>
</dbReference>
<evidence type="ECO:0000313" key="1">
    <source>
        <dbReference type="EMBL" id="CAF0915684.1"/>
    </source>
</evidence>
<organism evidence="2 5">
    <name type="scientific">Didymodactylos carnosus</name>
    <dbReference type="NCBI Taxonomy" id="1234261"/>
    <lineage>
        <taxon>Eukaryota</taxon>
        <taxon>Metazoa</taxon>
        <taxon>Spiralia</taxon>
        <taxon>Gnathifera</taxon>
        <taxon>Rotifera</taxon>
        <taxon>Eurotatoria</taxon>
        <taxon>Bdelloidea</taxon>
        <taxon>Philodinida</taxon>
        <taxon>Philodinidae</taxon>
        <taxon>Didymodactylos</taxon>
    </lineage>
</organism>
<proteinExistence type="predicted"/>
<reference evidence="2" key="1">
    <citation type="submission" date="2021-02" db="EMBL/GenBank/DDBJ databases">
        <authorList>
            <person name="Nowell W R."/>
        </authorList>
    </citation>
    <scope>NUCLEOTIDE SEQUENCE</scope>
</reference>
<dbReference type="EMBL" id="CAJNOK010003819">
    <property type="protein sequence ID" value="CAF0915684.1"/>
    <property type="molecule type" value="Genomic_DNA"/>
</dbReference>
<comment type="caution">
    <text evidence="2">The sequence shown here is derived from an EMBL/GenBank/DDBJ whole genome shotgun (WGS) entry which is preliminary data.</text>
</comment>
<evidence type="ECO:0000313" key="5">
    <source>
        <dbReference type="Proteomes" id="UP000663829"/>
    </source>
</evidence>
<dbReference type="Proteomes" id="UP000682733">
    <property type="component" value="Unassembled WGS sequence"/>
</dbReference>
<sequence>MLTRSGPMVSFDRPARFVEKVLRVRSGRIRQGWAEPGGSFRGLQHTNKNMYDSSCRPQTLNEFLSFSR</sequence>
<dbReference type="Proteomes" id="UP000663829">
    <property type="component" value="Unassembled WGS sequence"/>
</dbReference>
<evidence type="ECO:0000313" key="2">
    <source>
        <dbReference type="EMBL" id="CAF1024572.1"/>
    </source>
</evidence>
<dbReference type="EMBL" id="CAJOBA010003820">
    <property type="protein sequence ID" value="CAF3693968.1"/>
    <property type="molecule type" value="Genomic_DNA"/>
</dbReference>
<evidence type="ECO:0000313" key="3">
    <source>
        <dbReference type="EMBL" id="CAF3693968.1"/>
    </source>
</evidence>
<dbReference type="EMBL" id="CAJOBC010003683">
    <property type="protein sequence ID" value="CAF3795826.1"/>
    <property type="molecule type" value="Genomic_DNA"/>
</dbReference>
<protein>
    <submittedName>
        <fullName evidence="2">Uncharacterized protein</fullName>
    </submittedName>
</protein>
<evidence type="ECO:0000313" key="4">
    <source>
        <dbReference type="EMBL" id="CAF3795826.1"/>
    </source>
</evidence>
<dbReference type="AlphaFoldDB" id="A0A814IM46"/>
<dbReference type="EMBL" id="CAJNOQ010003683">
    <property type="protein sequence ID" value="CAF1024572.1"/>
    <property type="molecule type" value="Genomic_DNA"/>
</dbReference>
<name>A0A814IM46_9BILA</name>